<comment type="subcellular location">
    <subcellularLocation>
        <location evidence="9">Cytoplasm</location>
    </subcellularLocation>
    <subcellularLocation>
        <location evidence="9">Secreted</location>
    </subcellularLocation>
    <subcellularLocation>
        <location evidence="9">Cell surface</location>
    </subcellularLocation>
    <text evidence="9">Fractions of enolase are present in both the cytoplasm and on the cell surface.</text>
</comment>
<dbReference type="InterPro" id="IPR036849">
    <property type="entry name" value="Enolase-like_C_sf"/>
</dbReference>
<dbReference type="InterPro" id="IPR020810">
    <property type="entry name" value="Enolase_C"/>
</dbReference>
<protein>
    <recommendedName>
        <fullName evidence="4 9">Enolase</fullName>
        <ecNumber evidence="3 9">4.2.1.11</ecNumber>
    </recommendedName>
    <alternativeName>
        <fullName evidence="9">2-phospho-D-glycerate hydro-lyase</fullName>
    </alternativeName>
    <alternativeName>
        <fullName evidence="9">2-phosphoglycerate dehydratase</fullName>
    </alternativeName>
</protein>
<dbReference type="Gene3D" id="3.20.20.120">
    <property type="entry name" value="Enolase-like C-terminal domain"/>
    <property type="match status" value="1"/>
</dbReference>
<comment type="cofactor">
    <cofactor evidence="9">
        <name>Mg(2+)</name>
        <dbReference type="ChEBI" id="CHEBI:18420"/>
    </cofactor>
    <text evidence="9">Binds a second Mg(2+) ion via substrate during catalysis.</text>
</comment>
<feature type="active site" description="Proton donor" evidence="9 10">
    <location>
        <position position="211"/>
    </location>
</feature>
<dbReference type="Pfam" id="PF00113">
    <property type="entry name" value="Enolase_C"/>
    <property type="match status" value="1"/>
</dbReference>
<comment type="similarity">
    <text evidence="2 9">Belongs to the enolase family.</text>
</comment>
<keyword evidence="5 9" id="KW-0964">Secreted</keyword>
<feature type="binding site" evidence="11">
    <location>
        <position position="161"/>
    </location>
    <ligand>
        <name>substrate</name>
    </ligand>
</feature>
<feature type="domain" description="Enolase C-terminal TIM barrel" evidence="13">
    <location>
        <begin position="145"/>
        <end position="420"/>
    </location>
</feature>
<dbReference type="Gene3D" id="3.30.390.10">
    <property type="entry name" value="Enolase-like, N-terminal domain"/>
    <property type="match status" value="1"/>
</dbReference>
<keyword evidence="9" id="KW-0963">Cytoplasm</keyword>
<feature type="binding site" evidence="9 12">
    <location>
        <position position="290"/>
    </location>
    <ligand>
        <name>Mg(2+)</name>
        <dbReference type="ChEBI" id="CHEBI:18420"/>
    </ligand>
</feature>
<dbReference type="UniPathway" id="UPA00109">
    <property type="reaction ID" value="UER00187"/>
</dbReference>
<evidence type="ECO:0000256" key="4">
    <source>
        <dbReference type="ARBA" id="ARBA00017068"/>
    </source>
</evidence>
<feature type="binding site" evidence="9">
    <location>
        <position position="372"/>
    </location>
    <ligand>
        <name>(2R)-2-phosphoglycerate</name>
        <dbReference type="ChEBI" id="CHEBI:58289"/>
    </ligand>
</feature>
<proteinExistence type="inferred from homology"/>
<feature type="binding site" evidence="9 12">
    <location>
        <position position="247"/>
    </location>
    <ligand>
        <name>Mg(2+)</name>
        <dbReference type="ChEBI" id="CHEBI:18420"/>
    </ligand>
</feature>
<dbReference type="EC" id="4.2.1.11" evidence="3 9"/>
<feature type="binding site" evidence="11">
    <location>
        <position position="170"/>
    </location>
    <ligand>
        <name>substrate</name>
    </ligand>
</feature>
<evidence type="ECO:0000256" key="5">
    <source>
        <dbReference type="ARBA" id="ARBA00022525"/>
    </source>
</evidence>
<sequence length="420" mass="46296">MAFITKIDCEEIIDSRGVPTLNTTVFLHDGSKGNASVPSGTSTGSSEAVELRDRDPNRYGGMGVLNAVNNVRGIIFQAIKSIDVSDQERVDNTMISLDRTANKSTLGANAILSVSLAVAAASAASEKIPLYEYIRQKAPFVREIEYQLPTLMVNIIEGGKHVDKGLDFQEFLAVPTGFRFFGESYANAKKLIGSLRNLIKQKKLELKLGMEGGFSLNLETNDEAIKLIKEAMEVIELYERGFGISLDIAANSLFKDGTYLVKDVNKPLYREEYIEFLVNFSKKHELFSIEDPLSENDLSGWATLNSKLAGKTLVIGDDLITTNQKKLNQALSYDTVNGVVVKPNQIGTLTETLNFIVQAKEAGLKIVISHRSGETLDTFISDLSVAVNADFIKIGSPAQKERSVKYNRLLEIEKELSEIR</sequence>
<dbReference type="SUPFAM" id="SSF54826">
    <property type="entry name" value="Enolase N-terminal domain-like"/>
    <property type="match status" value="1"/>
</dbReference>
<evidence type="ECO:0000313" key="16">
    <source>
        <dbReference type="Proteomes" id="UP000176389"/>
    </source>
</evidence>
<dbReference type="GO" id="GO:0006096">
    <property type="term" value="P:glycolytic process"/>
    <property type="evidence" value="ECO:0007669"/>
    <property type="project" value="UniProtKB-UniRule"/>
</dbReference>
<comment type="pathway">
    <text evidence="1 9">Carbohydrate degradation; glycolysis; pyruvate from D-glyceraldehyde 3-phosphate: step 4/5.</text>
</comment>
<dbReference type="InterPro" id="IPR020811">
    <property type="entry name" value="Enolase_N"/>
</dbReference>
<evidence type="ECO:0000259" key="13">
    <source>
        <dbReference type="SMART" id="SM01192"/>
    </source>
</evidence>
<comment type="function">
    <text evidence="9">Catalyzes the reversible conversion of 2-phosphoglycerate (2-PG) into phosphoenolpyruvate (PEP). It is essential for the degradation of carbohydrates via glycolysis.</text>
</comment>
<feature type="binding site" evidence="11">
    <location>
        <position position="393"/>
    </location>
    <ligand>
        <name>substrate</name>
    </ligand>
</feature>
<evidence type="ECO:0000256" key="9">
    <source>
        <dbReference type="HAMAP-Rule" id="MF_00318"/>
    </source>
</evidence>
<dbReference type="GO" id="GO:0000287">
    <property type="term" value="F:magnesium ion binding"/>
    <property type="evidence" value="ECO:0007669"/>
    <property type="project" value="UniProtKB-UniRule"/>
</dbReference>
<accession>A0A1G1WHM1</accession>
<dbReference type="GO" id="GO:0004634">
    <property type="term" value="F:phosphopyruvate hydratase activity"/>
    <property type="evidence" value="ECO:0007669"/>
    <property type="project" value="UniProtKB-UniRule"/>
</dbReference>
<keyword evidence="15" id="KW-0670">Pyruvate</keyword>
<keyword evidence="7 9" id="KW-0324">Glycolysis</keyword>
<feature type="binding site" evidence="9">
    <location>
        <position position="371"/>
    </location>
    <ligand>
        <name>(2R)-2-phosphoglycerate</name>
        <dbReference type="ChEBI" id="CHEBI:58289"/>
    </ligand>
</feature>
<dbReference type="EMBL" id="MHCS01000002">
    <property type="protein sequence ID" value="OGY27134.1"/>
    <property type="molecule type" value="Genomic_DNA"/>
</dbReference>
<name>A0A1G1WHM1_9BACT</name>
<evidence type="ECO:0000256" key="6">
    <source>
        <dbReference type="ARBA" id="ARBA00022842"/>
    </source>
</evidence>
<dbReference type="SUPFAM" id="SSF51604">
    <property type="entry name" value="Enolase C-terminal domain-like"/>
    <property type="match status" value="1"/>
</dbReference>
<comment type="caution">
    <text evidence="15">The sequence shown here is derived from an EMBL/GenBank/DDBJ whole genome shotgun (WGS) entry which is preliminary data.</text>
</comment>
<gene>
    <name evidence="9" type="primary">eno</name>
    <name evidence="15" type="ORF">A2Z11_03195</name>
</gene>
<dbReference type="PIRSF" id="PIRSF001400">
    <property type="entry name" value="Enolase"/>
    <property type="match status" value="1"/>
</dbReference>
<evidence type="ECO:0000256" key="11">
    <source>
        <dbReference type="PIRSR" id="PIRSR001400-2"/>
    </source>
</evidence>
<comment type="cofactor">
    <cofactor evidence="12">
        <name>Mg(2+)</name>
        <dbReference type="ChEBI" id="CHEBI:18420"/>
    </cofactor>
    <text evidence="12">Mg(2+) is required for catalysis and for stabilizing the dimer.</text>
</comment>
<evidence type="ECO:0000256" key="8">
    <source>
        <dbReference type="ARBA" id="ARBA00023239"/>
    </source>
</evidence>
<feature type="binding site" evidence="11">
    <location>
        <begin position="369"/>
        <end position="372"/>
    </location>
    <ligand>
        <name>substrate</name>
    </ligand>
</feature>
<feature type="binding site" evidence="9">
    <location>
        <position position="342"/>
    </location>
    <ligand>
        <name>(2R)-2-phosphoglycerate</name>
        <dbReference type="ChEBI" id="CHEBI:58289"/>
    </ligand>
</feature>
<dbReference type="InterPro" id="IPR029017">
    <property type="entry name" value="Enolase-like_N"/>
</dbReference>
<dbReference type="HAMAP" id="MF_00318">
    <property type="entry name" value="Enolase"/>
    <property type="match status" value="1"/>
</dbReference>
<dbReference type="STRING" id="1802596.A2Z11_03195"/>
<evidence type="ECO:0000256" key="10">
    <source>
        <dbReference type="PIRSR" id="PIRSR001400-1"/>
    </source>
</evidence>
<evidence type="ECO:0000256" key="1">
    <source>
        <dbReference type="ARBA" id="ARBA00005031"/>
    </source>
</evidence>
<evidence type="ECO:0000259" key="14">
    <source>
        <dbReference type="SMART" id="SM01193"/>
    </source>
</evidence>
<evidence type="ECO:0000256" key="7">
    <source>
        <dbReference type="ARBA" id="ARBA00023152"/>
    </source>
</evidence>
<dbReference type="PROSITE" id="PS00164">
    <property type="entry name" value="ENOLASE"/>
    <property type="match status" value="1"/>
</dbReference>
<keyword evidence="6 9" id="KW-0460">Magnesium</keyword>
<dbReference type="InterPro" id="IPR020809">
    <property type="entry name" value="Enolase_CS"/>
</dbReference>
<dbReference type="GO" id="GO:0009986">
    <property type="term" value="C:cell surface"/>
    <property type="evidence" value="ECO:0007669"/>
    <property type="project" value="UniProtKB-SubCell"/>
</dbReference>
<reference evidence="15 16" key="1">
    <citation type="journal article" date="2016" name="Nat. Commun.">
        <title>Thousands of microbial genomes shed light on interconnected biogeochemical processes in an aquifer system.</title>
        <authorList>
            <person name="Anantharaman K."/>
            <person name="Brown C.T."/>
            <person name="Hug L.A."/>
            <person name="Sharon I."/>
            <person name="Castelle C.J."/>
            <person name="Probst A.J."/>
            <person name="Thomas B.C."/>
            <person name="Singh A."/>
            <person name="Wilkins M.J."/>
            <person name="Karaoz U."/>
            <person name="Brodie E.L."/>
            <person name="Williams K.H."/>
            <person name="Hubbard S.S."/>
            <person name="Banfield J.F."/>
        </authorList>
    </citation>
    <scope>NUCLEOTIDE SEQUENCE [LARGE SCALE GENOMIC DNA]</scope>
</reference>
<dbReference type="GO" id="GO:0000015">
    <property type="term" value="C:phosphopyruvate hydratase complex"/>
    <property type="evidence" value="ECO:0007669"/>
    <property type="project" value="InterPro"/>
</dbReference>
<feature type="active site" description="Proton acceptor" evidence="9 10">
    <location>
        <position position="342"/>
    </location>
</feature>
<feature type="binding site" evidence="9 12">
    <location>
        <position position="317"/>
    </location>
    <ligand>
        <name>Mg(2+)</name>
        <dbReference type="ChEBI" id="CHEBI:18420"/>
    </ligand>
</feature>
<dbReference type="GO" id="GO:0005576">
    <property type="term" value="C:extracellular region"/>
    <property type="evidence" value="ECO:0007669"/>
    <property type="project" value="UniProtKB-SubCell"/>
</dbReference>
<dbReference type="SMART" id="SM01192">
    <property type="entry name" value="Enolase_C"/>
    <property type="match status" value="1"/>
</dbReference>
<feature type="domain" description="Enolase N-terminal" evidence="14">
    <location>
        <begin position="4"/>
        <end position="134"/>
    </location>
</feature>
<keyword evidence="9 12" id="KW-0479">Metal-binding</keyword>
<dbReference type="NCBIfam" id="TIGR01060">
    <property type="entry name" value="eno"/>
    <property type="match status" value="1"/>
</dbReference>
<evidence type="ECO:0000256" key="3">
    <source>
        <dbReference type="ARBA" id="ARBA00012058"/>
    </source>
</evidence>
<evidence type="ECO:0000313" key="15">
    <source>
        <dbReference type="EMBL" id="OGY27134.1"/>
    </source>
</evidence>
<dbReference type="Proteomes" id="UP000176389">
    <property type="component" value="Unassembled WGS sequence"/>
</dbReference>
<dbReference type="PANTHER" id="PTHR11902">
    <property type="entry name" value="ENOLASE"/>
    <property type="match status" value="1"/>
</dbReference>
<organism evidence="15 16">
    <name type="scientific">Candidatus Woykebacteria bacterium RBG_16_43_9</name>
    <dbReference type="NCBI Taxonomy" id="1802596"/>
    <lineage>
        <taxon>Bacteria</taxon>
        <taxon>Candidatus Woykeibacteriota</taxon>
    </lineage>
</organism>
<evidence type="ECO:0000256" key="12">
    <source>
        <dbReference type="PIRSR" id="PIRSR001400-3"/>
    </source>
</evidence>
<dbReference type="InterPro" id="IPR000941">
    <property type="entry name" value="Enolase"/>
</dbReference>
<dbReference type="SFLD" id="SFLDS00001">
    <property type="entry name" value="Enolase"/>
    <property type="match status" value="1"/>
</dbReference>
<dbReference type="PANTHER" id="PTHR11902:SF1">
    <property type="entry name" value="ENOLASE"/>
    <property type="match status" value="1"/>
</dbReference>
<feature type="binding site" evidence="11">
    <location>
        <position position="290"/>
    </location>
    <ligand>
        <name>substrate</name>
    </ligand>
</feature>
<feature type="binding site" evidence="9">
    <location>
        <position position="169"/>
    </location>
    <ligand>
        <name>(2R)-2-phosphoglycerate</name>
        <dbReference type="ChEBI" id="CHEBI:58289"/>
    </ligand>
</feature>
<keyword evidence="8 9" id="KW-0456">Lyase</keyword>
<evidence type="ECO:0000256" key="2">
    <source>
        <dbReference type="ARBA" id="ARBA00009604"/>
    </source>
</evidence>
<dbReference type="Pfam" id="PF03952">
    <property type="entry name" value="Enolase_N"/>
    <property type="match status" value="1"/>
</dbReference>
<dbReference type="SFLD" id="SFLDF00002">
    <property type="entry name" value="enolase"/>
    <property type="match status" value="1"/>
</dbReference>
<feature type="binding site" evidence="11">
    <location>
        <position position="317"/>
    </location>
    <ligand>
        <name>substrate</name>
    </ligand>
</feature>
<feature type="binding site" evidence="9">
    <location>
        <position position="393"/>
    </location>
    <ligand>
        <name>(2R)-2-phosphoglycerate</name>
        <dbReference type="ChEBI" id="CHEBI:58289"/>
    </ligand>
</feature>
<dbReference type="SMART" id="SM01193">
    <property type="entry name" value="Enolase_N"/>
    <property type="match status" value="1"/>
</dbReference>
<comment type="catalytic activity">
    <reaction evidence="9">
        <text>(2R)-2-phosphoglycerate = phosphoenolpyruvate + H2O</text>
        <dbReference type="Rhea" id="RHEA:10164"/>
        <dbReference type="ChEBI" id="CHEBI:15377"/>
        <dbReference type="ChEBI" id="CHEBI:58289"/>
        <dbReference type="ChEBI" id="CHEBI:58702"/>
        <dbReference type="EC" id="4.2.1.11"/>
    </reaction>
</comment>
<dbReference type="AlphaFoldDB" id="A0A1G1WHM1"/>
<dbReference type="SFLD" id="SFLDG00178">
    <property type="entry name" value="enolase"/>
    <property type="match status" value="1"/>
</dbReference>
<dbReference type="PRINTS" id="PR00148">
    <property type="entry name" value="ENOLASE"/>
</dbReference>